<keyword evidence="10" id="KW-1185">Reference proteome</keyword>
<keyword evidence="2" id="KW-0808">Transferase</keyword>
<dbReference type="EMBL" id="VOXD01000021">
    <property type="protein sequence ID" value="TXF88634.1"/>
    <property type="molecule type" value="Genomic_DNA"/>
</dbReference>
<name>A0A5C7FUW9_9BACT</name>
<dbReference type="PANTHER" id="PTHR19136:SF81">
    <property type="entry name" value="MOLYBDENUM COFACTOR GUANYLYLTRANSFERASE"/>
    <property type="match status" value="1"/>
</dbReference>
<dbReference type="GO" id="GO:0046872">
    <property type="term" value="F:metal ion binding"/>
    <property type="evidence" value="ECO:0007669"/>
    <property type="project" value="UniProtKB-KW"/>
</dbReference>
<protein>
    <submittedName>
        <fullName evidence="9">Molybdopterin-guanine dinucleotide biosynthesis protein MobA</fullName>
    </submittedName>
</protein>
<keyword evidence="4" id="KW-0547">Nucleotide-binding</keyword>
<evidence type="ECO:0000256" key="4">
    <source>
        <dbReference type="ARBA" id="ARBA00022741"/>
    </source>
</evidence>
<evidence type="ECO:0000256" key="3">
    <source>
        <dbReference type="ARBA" id="ARBA00022723"/>
    </source>
</evidence>
<keyword evidence="6" id="KW-0342">GTP-binding</keyword>
<keyword evidence="1" id="KW-0963">Cytoplasm</keyword>
<dbReference type="GO" id="GO:0016779">
    <property type="term" value="F:nucleotidyltransferase activity"/>
    <property type="evidence" value="ECO:0007669"/>
    <property type="project" value="TreeGrafter"/>
</dbReference>
<comment type="caution">
    <text evidence="9">The sequence shown here is derived from an EMBL/GenBank/DDBJ whole genome shotgun (WGS) entry which is preliminary data.</text>
</comment>
<dbReference type="CDD" id="cd02503">
    <property type="entry name" value="MobA"/>
    <property type="match status" value="1"/>
</dbReference>
<dbReference type="AlphaFoldDB" id="A0A5C7FUW9"/>
<dbReference type="GO" id="GO:0006777">
    <property type="term" value="P:Mo-molybdopterin cofactor biosynthetic process"/>
    <property type="evidence" value="ECO:0007669"/>
    <property type="project" value="UniProtKB-KW"/>
</dbReference>
<dbReference type="OrthoDB" id="9788394at2"/>
<dbReference type="Pfam" id="PF12804">
    <property type="entry name" value="NTP_transf_3"/>
    <property type="match status" value="1"/>
</dbReference>
<gene>
    <name evidence="9" type="ORF">FUA23_14145</name>
</gene>
<keyword evidence="5" id="KW-0460">Magnesium</keyword>
<dbReference type="SUPFAM" id="SSF53448">
    <property type="entry name" value="Nucleotide-diphospho-sugar transferases"/>
    <property type="match status" value="1"/>
</dbReference>
<proteinExistence type="predicted"/>
<evidence type="ECO:0000256" key="5">
    <source>
        <dbReference type="ARBA" id="ARBA00022842"/>
    </source>
</evidence>
<dbReference type="GO" id="GO:0005525">
    <property type="term" value="F:GTP binding"/>
    <property type="evidence" value="ECO:0007669"/>
    <property type="project" value="UniProtKB-KW"/>
</dbReference>
<organism evidence="9 10">
    <name type="scientific">Neolewinella aurantiaca</name>
    <dbReference type="NCBI Taxonomy" id="2602767"/>
    <lineage>
        <taxon>Bacteria</taxon>
        <taxon>Pseudomonadati</taxon>
        <taxon>Bacteroidota</taxon>
        <taxon>Saprospiria</taxon>
        <taxon>Saprospirales</taxon>
        <taxon>Lewinellaceae</taxon>
        <taxon>Neolewinella</taxon>
    </lineage>
</organism>
<reference evidence="9 10" key="1">
    <citation type="submission" date="2019-08" db="EMBL/GenBank/DDBJ databases">
        <title>Lewinella sp. strain SSH13 Genome sequencing and assembly.</title>
        <authorList>
            <person name="Kim I."/>
        </authorList>
    </citation>
    <scope>NUCLEOTIDE SEQUENCE [LARGE SCALE GENOMIC DNA]</scope>
    <source>
        <strain evidence="9 10">SSH13</strain>
    </source>
</reference>
<feature type="domain" description="MobA-like NTP transferase" evidence="8">
    <location>
        <begin position="154"/>
        <end position="298"/>
    </location>
</feature>
<dbReference type="PANTHER" id="PTHR19136">
    <property type="entry name" value="MOLYBDENUM COFACTOR GUANYLYLTRANSFERASE"/>
    <property type="match status" value="1"/>
</dbReference>
<sequence>MDKLIVEWAEKLQPDHNTLTVIGDHADPLAGKLFQTGNKRFGTPAEGWNEYDERLQRGHYDCALVNGNHYPAAHQIVFVDEQKASTLERRQEQLTDVSAIVMVDEARQQVPAWLEEQLADRPAPLVCTLSEAENMVLPLLLNLLGTRVPALKTLILTGGKSERMGERKADLVYRSDGQTEAERLASICDELLPGSVHISVAEPGQEPVGNFPNLADRFPGLGAAGAIATAFLTDPNAAWLVLACDLPLLEKEQISALIEARASGKLATAYQLSSQRFPEPLVAIYEPKAYPRLLQFLAMGYACPRKVLINSDVKELVVENEAPFTNANTKEEREKVLSLLQ</sequence>
<evidence type="ECO:0000313" key="10">
    <source>
        <dbReference type="Proteomes" id="UP000321907"/>
    </source>
</evidence>
<accession>A0A5C7FUW9</accession>
<evidence type="ECO:0000259" key="8">
    <source>
        <dbReference type="Pfam" id="PF12804"/>
    </source>
</evidence>
<evidence type="ECO:0000313" key="9">
    <source>
        <dbReference type="EMBL" id="TXF88634.1"/>
    </source>
</evidence>
<dbReference type="InterPro" id="IPR013482">
    <property type="entry name" value="Molybde_CF_guanTrfase"/>
</dbReference>
<dbReference type="InterPro" id="IPR025877">
    <property type="entry name" value="MobA-like_NTP_Trfase"/>
</dbReference>
<evidence type="ECO:0000256" key="1">
    <source>
        <dbReference type="ARBA" id="ARBA00022490"/>
    </source>
</evidence>
<dbReference type="InterPro" id="IPR029044">
    <property type="entry name" value="Nucleotide-diphossugar_trans"/>
</dbReference>
<keyword evidence="7" id="KW-0501">Molybdenum cofactor biosynthesis</keyword>
<evidence type="ECO:0000256" key="6">
    <source>
        <dbReference type="ARBA" id="ARBA00023134"/>
    </source>
</evidence>
<evidence type="ECO:0000256" key="7">
    <source>
        <dbReference type="ARBA" id="ARBA00023150"/>
    </source>
</evidence>
<evidence type="ECO:0000256" key="2">
    <source>
        <dbReference type="ARBA" id="ARBA00022679"/>
    </source>
</evidence>
<dbReference type="Gene3D" id="3.90.550.10">
    <property type="entry name" value="Spore Coat Polysaccharide Biosynthesis Protein SpsA, Chain A"/>
    <property type="match status" value="1"/>
</dbReference>
<keyword evidence="3" id="KW-0479">Metal-binding</keyword>
<dbReference type="Proteomes" id="UP000321907">
    <property type="component" value="Unassembled WGS sequence"/>
</dbReference>